<dbReference type="Gene3D" id="3.40.525.10">
    <property type="entry name" value="CRAL-TRIO lipid binding domain"/>
    <property type="match status" value="1"/>
</dbReference>
<dbReference type="InterPro" id="IPR051064">
    <property type="entry name" value="SEC14/CRAL-TRIO_domain"/>
</dbReference>
<comment type="caution">
    <text evidence="2">The sequence shown here is derived from an EMBL/GenBank/DDBJ whole genome shotgun (WGS) entry which is preliminary data.</text>
</comment>
<dbReference type="Proteomes" id="UP001642484">
    <property type="component" value="Unassembled WGS sequence"/>
</dbReference>
<dbReference type="Pfam" id="PF00650">
    <property type="entry name" value="CRAL_TRIO"/>
    <property type="match status" value="1"/>
</dbReference>
<dbReference type="PROSITE" id="PS50191">
    <property type="entry name" value="CRAL_TRIO"/>
    <property type="match status" value="1"/>
</dbReference>
<feature type="domain" description="CRAL-TRIO" evidence="1">
    <location>
        <begin position="88"/>
        <end position="263"/>
    </location>
</feature>
<keyword evidence="3" id="KW-1185">Reference proteome</keyword>
<protein>
    <recommendedName>
        <fullName evidence="1">CRAL-TRIO domain-containing protein</fullName>
    </recommendedName>
</protein>
<organism evidence="2 3">
    <name type="scientific">Durusdinium trenchii</name>
    <dbReference type="NCBI Taxonomy" id="1381693"/>
    <lineage>
        <taxon>Eukaryota</taxon>
        <taxon>Sar</taxon>
        <taxon>Alveolata</taxon>
        <taxon>Dinophyceae</taxon>
        <taxon>Suessiales</taxon>
        <taxon>Symbiodiniaceae</taxon>
        <taxon>Durusdinium</taxon>
    </lineage>
</organism>
<proteinExistence type="predicted"/>
<dbReference type="SUPFAM" id="SSF52087">
    <property type="entry name" value="CRAL/TRIO domain"/>
    <property type="match status" value="1"/>
</dbReference>
<name>A0ABP0NG10_9DINO</name>
<dbReference type="EMBL" id="CAXAMN010021695">
    <property type="protein sequence ID" value="CAK9062373.1"/>
    <property type="molecule type" value="Genomic_DNA"/>
</dbReference>
<dbReference type="InterPro" id="IPR036865">
    <property type="entry name" value="CRAL-TRIO_dom_sf"/>
</dbReference>
<reference evidence="2 3" key="1">
    <citation type="submission" date="2024-02" db="EMBL/GenBank/DDBJ databases">
        <authorList>
            <person name="Chen Y."/>
            <person name="Shah S."/>
            <person name="Dougan E. K."/>
            <person name="Thang M."/>
            <person name="Chan C."/>
        </authorList>
    </citation>
    <scope>NUCLEOTIDE SEQUENCE [LARGE SCALE GENOMIC DNA]</scope>
</reference>
<sequence>MAWVNAFERRPLRQLLDQHREAIDAMRQELGDSPFDDTSLLRYALSYGQRPHEAVEAARKALAWRQEHRGLVEAARERKAPPGLSTSELCTLQTLLLTAFHGTTAFGDPIFVIRAGVTNQSAILDLVGDEKLELWVNYLNECSFQYCEAATRRMSYFVKQISLQDLAGASMMPDRRFFGIMGRVSKTNEWLRPQLLGRVVIFNAPSWAKLAFRIASNFISQKTLSKVWIHRQTPSGALCPYGARLLRVESLPTNLGGLCTCDGRGCVGGRPNASLEKPMPEEIPSSLSELVALRRLPCGDDLPLGTAGTGHTAPQAVEAQPCEPTAEPWCRRCCKRRRPSGPLAASADHV</sequence>
<evidence type="ECO:0000313" key="2">
    <source>
        <dbReference type="EMBL" id="CAK9062373.1"/>
    </source>
</evidence>
<dbReference type="PANTHER" id="PTHR23324:SF83">
    <property type="entry name" value="SEC14-LIKE PROTEIN 2"/>
    <property type="match status" value="1"/>
</dbReference>
<gene>
    <name evidence="2" type="ORF">CCMP2556_LOCUS30666</name>
</gene>
<dbReference type="CDD" id="cd00170">
    <property type="entry name" value="SEC14"/>
    <property type="match status" value="1"/>
</dbReference>
<evidence type="ECO:0000259" key="1">
    <source>
        <dbReference type="PROSITE" id="PS50191"/>
    </source>
</evidence>
<dbReference type="PANTHER" id="PTHR23324">
    <property type="entry name" value="SEC14 RELATED PROTEIN"/>
    <property type="match status" value="1"/>
</dbReference>
<evidence type="ECO:0000313" key="3">
    <source>
        <dbReference type="Proteomes" id="UP001642484"/>
    </source>
</evidence>
<accession>A0ABP0NG10</accession>
<dbReference type="InterPro" id="IPR001251">
    <property type="entry name" value="CRAL-TRIO_dom"/>
</dbReference>